<evidence type="ECO:0000256" key="1">
    <source>
        <dbReference type="SAM" id="MobiDB-lite"/>
    </source>
</evidence>
<organism evidence="2 3">
    <name type="scientific">Pyricularia oryzae</name>
    <name type="common">Rice blast fungus</name>
    <name type="synonym">Magnaporthe oryzae</name>
    <dbReference type="NCBI Taxonomy" id="318829"/>
    <lineage>
        <taxon>Eukaryota</taxon>
        <taxon>Fungi</taxon>
        <taxon>Dikarya</taxon>
        <taxon>Ascomycota</taxon>
        <taxon>Pezizomycotina</taxon>
        <taxon>Sordariomycetes</taxon>
        <taxon>Sordariomycetidae</taxon>
        <taxon>Magnaporthales</taxon>
        <taxon>Pyriculariaceae</taxon>
        <taxon>Pyricularia</taxon>
    </lineage>
</organism>
<gene>
    <name evidence="2" type="ORF">PoMZ_00515</name>
</gene>
<protein>
    <submittedName>
        <fullName evidence="2">Uncharacterized protein</fullName>
    </submittedName>
</protein>
<dbReference type="AlphaFoldDB" id="A0A4P7N6E5"/>
<evidence type="ECO:0000313" key="3">
    <source>
        <dbReference type="Proteomes" id="UP000294847"/>
    </source>
</evidence>
<proteinExistence type="predicted"/>
<accession>A0A4P7N6E5</accession>
<dbReference type="Proteomes" id="UP000294847">
    <property type="component" value="Chromosome 2"/>
</dbReference>
<evidence type="ECO:0000313" key="2">
    <source>
        <dbReference type="EMBL" id="QBZ55614.1"/>
    </source>
</evidence>
<feature type="compositionally biased region" description="Basic and acidic residues" evidence="1">
    <location>
        <begin position="1"/>
        <end position="18"/>
    </location>
</feature>
<name>A0A4P7N6E5_PYROR</name>
<feature type="region of interest" description="Disordered" evidence="1">
    <location>
        <begin position="1"/>
        <end position="35"/>
    </location>
</feature>
<dbReference type="EMBL" id="CP034205">
    <property type="protein sequence ID" value="QBZ55614.1"/>
    <property type="molecule type" value="Genomic_DNA"/>
</dbReference>
<reference evidence="2 3" key="1">
    <citation type="journal article" date="2019" name="Mol. Biol. Evol.">
        <title>Blast fungal genomes show frequent chromosomal changes, gene gains and losses, and effector gene turnover.</title>
        <authorList>
            <person name="Gomez Luciano L.B."/>
            <person name="Jason Tsai I."/>
            <person name="Chuma I."/>
            <person name="Tosa Y."/>
            <person name="Chen Y.H."/>
            <person name="Li J.Y."/>
            <person name="Li M.Y."/>
            <person name="Jade Lu M.Y."/>
            <person name="Nakayashiki H."/>
            <person name="Li W.H."/>
        </authorList>
    </citation>
    <scope>NUCLEOTIDE SEQUENCE [LARGE SCALE GENOMIC DNA]</scope>
    <source>
        <strain evidence="2">MZ5-1-6</strain>
    </source>
</reference>
<sequence>MHMQFRRKETSITGDDGRIGSTKEAAVDWQESARQ</sequence>
<dbReference type="VEuPathDB" id="FungiDB:M_BR32_EuGene_00003761"/>